<dbReference type="GO" id="GO:0034237">
    <property type="term" value="F:protein kinase A regulatory subunit binding"/>
    <property type="evidence" value="ECO:0007669"/>
    <property type="project" value="TreeGrafter"/>
</dbReference>
<feature type="region of interest" description="Disordered" evidence="1">
    <location>
        <begin position="379"/>
        <end position="399"/>
    </location>
</feature>
<dbReference type="InterPro" id="IPR019510">
    <property type="entry name" value="AKAP7-like_phosphoesterase"/>
</dbReference>
<dbReference type="GO" id="GO:0010738">
    <property type="term" value="P:regulation of protein kinase A signaling"/>
    <property type="evidence" value="ECO:0007669"/>
    <property type="project" value="TreeGrafter"/>
</dbReference>
<protein>
    <recommendedName>
        <fullName evidence="2">A-kinase anchor protein 7-like phosphoesterase domain-containing protein</fullName>
    </recommendedName>
</protein>
<feature type="region of interest" description="Disordered" evidence="1">
    <location>
        <begin position="209"/>
        <end position="234"/>
    </location>
</feature>
<gene>
    <name evidence="3" type="ORF">NDU88_006288</name>
</gene>
<reference evidence="3" key="1">
    <citation type="journal article" date="2022" name="bioRxiv">
        <title>Sequencing and chromosome-scale assembly of the giantPleurodeles waltlgenome.</title>
        <authorList>
            <person name="Brown T."/>
            <person name="Elewa A."/>
            <person name="Iarovenko S."/>
            <person name="Subramanian E."/>
            <person name="Araus A.J."/>
            <person name="Petzold A."/>
            <person name="Susuki M."/>
            <person name="Suzuki K.-i.T."/>
            <person name="Hayashi T."/>
            <person name="Toyoda A."/>
            <person name="Oliveira C."/>
            <person name="Osipova E."/>
            <person name="Leigh N.D."/>
            <person name="Simon A."/>
            <person name="Yun M.H."/>
        </authorList>
    </citation>
    <scope>NUCLEOTIDE SEQUENCE</scope>
    <source>
        <strain evidence="3">20211129_DDA</strain>
        <tissue evidence="3">Liver</tissue>
    </source>
</reference>
<evidence type="ECO:0000259" key="2">
    <source>
        <dbReference type="Pfam" id="PF10469"/>
    </source>
</evidence>
<dbReference type="PANTHER" id="PTHR15934:SF6">
    <property type="entry name" value="A-KINASE ANCHOR PROTEIN 7 ISOFORM GAMMA"/>
    <property type="match status" value="1"/>
</dbReference>
<evidence type="ECO:0000313" key="3">
    <source>
        <dbReference type="EMBL" id="KAJ1153529.1"/>
    </source>
</evidence>
<feature type="compositionally biased region" description="Basic and acidic residues" evidence="1">
    <location>
        <begin position="536"/>
        <end position="546"/>
    </location>
</feature>
<accession>A0AAV7RQT0</accession>
<feature type="domain" description="A-kinase anchor protein 7-like phosphoesterase" evidence="2">
    <location>
        <begin position="406"/>
        <end position="471"/>
    </location>
</feature>
<dbReference type="Gene3D" id="3.90.1140.10">
    <property type="entry name" value="Cyclic phosphodiesterase"/>
    <property type="match status" value="1"/>
</dbReference>
<feature type="compositionally biased region" description="Basic and acidic residues" evidence="1">
    <location>
        <begin position="209"/>
        <end position="222"/>
    </location>
</feature>
<feature type="compositionally biased region" description="Acidic residues" evidence="1">
    <location>
        <begin position="319"/>
        <end position="328"/>
    </location>
</feature>
<dbReference type="GO" id="GO:0005829">
    <property type="term" value="C:cytosol"/>
    <property type="evidence" value="ECO:0007669"/>
    <property type="project" value="TreeGrafter"/>
</dbReference>
<feature type="compositionally biased region" description="Basic residues" evidence="1">
    <location>
        <begin position="333"/>
        <end position="347"/>
    </location>
</feature>
<comment type="caution">
    <text evidence="3">The sequence shown here is derived from an EMBL/GenBank/DDBJ whole genome shotgun (WGS) entry which is preliminary data.</text>
</comment>
<keyword evidence="4" id="KW-1185">Reference proteome</keyword>
<dbReference type="AlphaFoldDB" id="A0AAV7RQT0"/>
<dbReference type="Proteomes" id="UP001066276">
    <property type="component" value="Chromosome 5"/>
</dbReference>
<feature type="compositionally biased region" description="Basic and acidic residues" evidence="1">
    <location>
        <begin position="497"/>
        <end position="517"/>
    </location>
</feature>
<dbReference type="PANTHER" id="PTHR15934">
    <property type="entry name" value="RNA 2',3'-CYCLIC PHOSPHODIESTERASE"/>
    <property type="match status" value="1"/>
</dbReference>
<feature type="region of interest" description="Disordered" evidence="1">
    <location>
        <begin position="497"/>
        <end position="546"/>
    </location>
</feature>
<proteinExistence type="predicted"/>
<feature type="region of interest" description="Disordered" evidence="1">
    <location>
        <begin position="318"/>
        <end position="350"/>
    </location>
</feature>
<dbReference type="Pfam" id="PF10469">
    <property type="entry name" value="AKAP7_NLS"/>
    <property type="match status" value="1"/>
</dbReference>
<name>A0AAV7RQT0_PLEWA</name>
<evidence type="ECO:0000256" key="1">
    <source>
        <dbReference type="SAM" id="MobiDB-lite"/>
    </source>
</evidence>
<dbReference type="EMBL" id="JANPWB010000009">
    <property type="protein sequence ID" value="KAJ1153529.1"/>
    <property type="molecule type" value="Genomic_DNA"/>
</dbReference>
<dbReference type="InterPro" id="IPR052641">
    <property type="entry name" value="AKAP7_isoform_gamma"/>
</dbReference>
<evidence type="ECO:0000313" key="4">
    <source>
        <dbReference type="Proteomes" id="UP001066276"/>
    </source>
</evidence>
<sequence length="546" mass="60932">MEGVRGIINKQKSSLDKSREFIQQRQVSLDGYLIHMGDLEPSLQGSSDLVREGKQCHTAEESHGSDVIRHSLIEDQQGLRDSPRPKLAQDWVTAVVHGSGHQHMEGALVGSPEAMGRHCQPCKSAPVGLAGSLDEQENPLLERSISEPLENMRKEYGHFEALEVCMEGTQIQIPGSPSYLKEQDSAVVLAHGKRDVNYVCNAESTEPLKEVQRRPVEDEGSIHNDNGTKAVSDKPVGKLDTALKIPSFDQEECCTRGRPFPMEVSPMSLEWQMGSNWPTEDSPLPAVALPRLNCQEAARTEAEKLYLEPSVSAVLQDTDASEELENTMDENKRKKRKRCRQRKKKKKLEPPDSADISWLAELPFVNTKTGTIFEIPTKSDKTVNQKRKQKNKKNKDDLKEKKPLANYFISLPITNPKIIQDIEMIQDALVKKEGRLSKAMVPHGSLHITLFVMHIASEDDVSRDAETITEAGNPDIRVPDSLKMDDGLRALRVLKTRDADVGGTEGGERKETVHEETPTEEQTTTDPEDTAMGQEGPKELERRPVP</sequence>
<organism evidence="3 4">
    <name type="scientific">Pleurodeles waltl</name>
    <name type="common">Iberian ribbed newt</name>
    <dbReference type="NCBI Taxonomy" id="8319"/>
    <lineage>
        <taxon>Eukaryota</taxon>
        <taxon>Metazoa</taxon>
        <taxon>Chordata</taxon>
        <taxon>Craniata</taxon>
        <taxon>Vertebrata</taxon>
        <taxon>Euteleostomi</taxon>
        <taxon>Amphibia</taxon>
        <taxon>Batrachia</taxon>
        <taxon>Caudata</taxon>
        <taxon>Salamandroidea</taxon>
        <taxon>Salamandridae</taxon>
        <taxon>Pleurodelinae</taxon>
        <taxon>Pleurodeles</taxon>
    </lineage>
</organism>
<feature type="compositionally biased region" description="Basic residues" evidence="1">
    <location>
        <begin position="384"/>
        <end position="393"/>
    </location>
</feature>